<protein>
    <submittedName>
        <fullName evidence="2">Uncharacterized protein</fullName>
    </submittedName>
</protein>
<comment type="caution">
    <text evidence="2">The sequence shown here is derived from an EMBL/GenBank/DDBJ whole genome shotgun (WGS) entry which is preliminary data.</text>
</comment>
<reference evidence="2 3" key="1">
    <citation type="journal article" date="2018" name="Evol. Lett.">
        <title>Horizontal gene cluster transfer increased hallucinogenic mushroom diversity.</title>
        <authorList>
            <person name="Reynolds H.T."/>
            <person name="Vijayakumar V."/>
            <person name="Gluck-Thaler E."/>
            <person name="Korotkin H.B."/>
            <person name="Matheny P.B."/>
            <person name="Slot J.C."/>
        </authorList>
    </citation>
    <scope>NUCLEOTIDE SEQUENCE [LARGE SCALE GENOMIC DNA]</scope>
    <source>
        <strain evidence="2 3">SRW20</strain>
    </source>
</reference>
<dbReference type="Proteomes" id="UP000284706">
    <property type="component" value="Unassembled WGS sequence"/>
</dbReference>
<dbReference type="InParanoid" id="A0A409Y0D9"/>
<dbReference type="AlphaFoldDB" id="A0A409Y0D9"/>
<feature type="region of interest" description="Disordered" evidence="1">
    <location>
        <begin position="104"/>
        <end position="140"/>
    </location>
</feature>
<sequence length="211" mass="23221">MSSAGSLGSLPSPLFDKDLFDAFPSVPGTMPVPQPVDVFWGGRKETTIQWARRRRLLLGMWRGKGPDAVRCCVVVVGYPFVGEEVGVLNGSSFATPFAPERLRPSYASDSAPQDVHTASPSDHVPPEAPRYPAAQHSARQTCPEKTRFVEIRRPGVHGVLEPEVGFFELREGLCAGAVGVHVLRFEAHEGLFRPVELVFKFKPRTNMGRKK</sequence>
<dbReference type="EMBL" id="NHYE01001368">
    <property type="protein sequence ID" value="PPQ96469.1"/>
    <property type="molecule type" value="Genomic_DNA"/>
</dbReference>
<gene>
    <name evidence="2" type="ORF">CVT26_010508</name>
</gene>
<keyword evidence="3" id="KW-1185">Reference proteome</keyword>
<evidence type="ECO:0000256" key="1">
    <source>
        <dbReference type="SAM" id="MobiDB-lite"/>
    </source>
</evidence>
<evidence type="ECO:0000313" key="2">
    <source>
        <dbReference type="EMBL" id="PPQ96469.1"/>
    </source>
</evidence>
<name>A0A409Y0D9_9AGAR</name>
<accession>A0A409Y0D9</accession>
<organism evidence="2 3">
    <name type="scientific">Gymnopilus dilepis</name>
    <dbReference type="NCBI Taxonomy" id="231916"/>
    <lineage>
        <taxon>Eukaryota</taxon>
        <taxon>Fungi</taxon>
        <taxon>Dikarya</taxon>
        <taxon>Basidiomycota</taxon>
        <taxon>Agaricomycotina</taxon>
        <taxon>Agaricomycetes</taxon>
        <taxon>Agaricomycetidae</taxon>
        <taxon>Agaricales</taxon>
        <taxon>Agaricineae</taxon>
        <taxon>Hymenogastraceae</taxon>
        <taxon>Gymnopilus</taxon>
    </lineage>
</organism>
<evidence type="ECO:0000313" key="3">
    <source>
        <dbReference type="Proteomes" id="UP000284706"/>
    </source>
</evidence>
<proteinExistence type="predicted"/>
<feature type="compositionally biased region" description="Polar residues" evidence="1">
    <location>
        <begin position="107"/>
        <end position="120"/>
    </location>
</feature>